<dbReference type="GO" id="GO:0004709">
    <property type="term" value="F:MAP kinase kinase kinase activity"/>
    <property type="evidence" value="ECO:0007669"/>
    <property type="project" value="TreeGrafter"/>
</dbReference>
<keyword evidence="12" id="KW-1185">Reference proteome</keyword>
<organism evidence="11 12">
    <name type="scientific">Owenia fusiformis</name>
    <name type="common">Polychaete worm</name>
    <dbReference type="NCBI Taxonomy" id="6347"/>
    <lineage>
        <taxon>Eukaryota</taxon>
        <taxon>Metazoa</taxon>
        <taxon>Spiralia</taxon>
        <taxon>Lophotrochozoa</taxon>
        <taxon>Annelida</taxon>
        <taxon>Polychaeta</taxon>
        <taxon>Sedentaria</taxon>
        <taxon>Canalipalpata</taxon>
        <taxon>Sabellida</taxon>
        <taxon>Oweniida</taxon>
        <taxon>Oweniidae</taxon>
        <taxon>Owenia</taxon>
    </lineage>
</organism>
<dbReference type="PANTHER" id="PTHR44329">
    <property type="entry name" value="SERINE/THREONINE-PROTEIN KINASE TNNI3K-RELATED"/>
    <property type="match status" value="1"/>
</dbReference>
<accession>A0A8J1XE76</accession>
<dbReference type="Gene3D" id="1.10.510.10">
    <property type="entry name" value="Transferase(Phosphotransferase) domain 1"/>
    <property type="match status" value="1"/>
</dbReference>
<dbReference type="GO" id="GO:0046872">
    <property type="term" value="F:metal ion binding"/>
    <property type="evidence" value="ECO:0007669"/>
    <property type="project" value="UniProtKB-KW"/>
</dbReference>
<gene>
    <name evidence="11" type="ORF">OFUS_LOCUS11134</name>
</gene>
<evidence type="ECO:0000256" key="10">
    <source>
        <dbReference type="SAM" id="MobiDB-lite"/>
    </source>
</evidence>
<dbReference type="OrthoDB" id="774951at2759"/>
<keyword evidence="8" id="KW-0862">Zinc</keyword>
<comment type="caution">
    <text evidence="11">The sequence shown here is derived from an EMBL/GenBank/DDBJ whole genome shotgun (WGS) entry which is preliminary data.</text>
</comment>
<dbReference type="InterPro" id="IPR051681">
    <property type="entry name" value="Ser/Thr_Kinases-Pseudokinases"/>
</dbReference>
<dbReference type="PROSITE" id="PS50011">
    <property type="entry name" value="PROTEIN_KINASE_DOM"/>
    <property type="match status" value="1"/>
</dbReference>
<dbReference type="PANTHER" id="PTHR44329:SF262">
    <property type="entry name" value="RAF HOMOLOG SERINE_THREONINE-PROTEIN KINASE RAF"/>
    <property type="match status" value="1"/>
</dbReference>
<feature type="region of interest" description="Disordered" evidence="10">
    <location>
        <begin position="492"/>
        <end position="554"/>
    </location>
</feature>
<keyword evidence="6" id="KW-0547">Nucleotide-binding</keyword>
<keyword evidence="5" id="KW-0479">Metal-binding</keyword>
<feature type="compositionally biased region" description="Polar residues" evidence="10">
    <location>
        <begin position="506"/>
        <end position="525"/>
    </location>
</feature>
<dbReference type="InterPro" id="IPR017441">
    <property type="entry name" value="Protein_kinase_ATP_BS"/>
</dbReference>
<reference evidence="11" key="1">
    <citation type="submission" date="2022-03" db="EMBL/GenBank/DDBJ databases">
        <authorList>
            <person name="Martin C."/>
        </authorList>
    </citation>
    <scope>NUCLEOTIDE SEQUENCE</scope>
</reference>
<dbReference type="Pfam" id="PF02196">
    <property type="entry name" value="RBD"/>
    <property type="match status" value="1"/>
</dbReference>
<evidence type="ECO:0000313" key="12">
    <source>
        <dbReference type="Proteomes" id="UP000749559"/>
    </source>
</evidence>
<dbReference type="SMART" id="SM00455">
    <property type="entry name" value="RBD"/>
    <property type="match status" value="1"/>
</dbReference>
<sequence length="880" mass="99206">MAAVHPTMNGELPTFTIGAEEDIEPTTLQDEIRNIQNVIRLTKENLEALNDEFGKHQHPPSMYLQEYEALTDKIHELQLKEQELMEQTSDERSSPIPTLSPQDMDSPPLPRKTSLEEHQIFSQVSSPPPHPGTPLFMTPNTSSSNLQNLQNFDKLTTPIAPKSPMKQMLKAYLPNHQITTVTIKSGITLKEGLAKAMKLRDLEAEKCYVTNSRTRYPVDWETEMEDLAGEELLVELMSELSEDTPFEHDHEKSFRRGGIQHNYVRKTFFTLAFCDYCRRLLFNGFRCQTCNYRVHQRCGERSSQKCSDVEKDEVFSFDVEPDSRERERAKHLLAGDANETLSSNFHGTLEGSSTWASPARSMPQAVPRQRAPPLSQRERSTSAPNVCINLANPGNPQDLEEFAKKFAQAGNAAAIADTIPIVRSAQKEYTNKRHASDSCTPVRNRHFPHSTLSKELKADLVERFGPHLGPLYASLCSNISTTLIPAVTSNSNNLSGNNGNQSAASPQSSPTKSHSAQASPTSSTKWSRRPPRSSESDVNKAKMRSRRDSNEDWEIPESEIQCKVRIGSGSFGTVFNGLWHGPVAVKKLNVVDPTPAQLQAFKNEVAVLRKTRHVNVLLFMGCTSKPQLAIVTQWCEGSSLYKHLHVEEKKYDMMQLMDIGRQTAQGMDYLHAKSIIHRDLKSNNIFLTDDCTVKIGDFGLATVKTRWSGSHQFQQPTGSILWMAPEVIRMKEANPYTFQSDVYAFGIVLYELMTGQLPYSNINNKDQILFMVGKGYLRPDISRFRNDTPKALKRLYTDCIDYNREERPLFQQILASLENLIRSVPKIKRCNSEPTFNRTHFQSEDSDFLYTCQSPKTPINSQFGGAFPFLTSGPGTGAFR</sequence>
<dbReference type="Proteomes" id="UP000749559">
    <property type="component" value="Unassembled WGS sequence"/>
</dbReference>
<dbReference type="InterPro" id="IPR008271">
    <property type="entry name" value="Ser/Thr_kinase_AS"/>
</dbReference>
<keyword evidence="4" id="KW-0808">Transferase</keyword>
<dbReference type="InterPro" id="IPR003116">
    <property type="entry name" value="RBD_dom"/>
</dbReference>
<dbReference type="InterPro" id="IPR029071">
    <property type="entry name" value="Ubiquitin-like_domsf"/>
</dbReference>
<dbReference type="InterPro" id="IPR000719">
    <property type="entry name" value="Prot_kinase_dom"/>
</dbReference>
<evidence type="ECO:0000256" key="1">
    <source>
        <dbReference type="ARBA" id="ARBA00010507"/>
    </source>
</evidence>
<dbReference type="InterPro" id="IPR011009">
    <property type="entry name" value="Kinase-like_dom_sf"/>
</dbReference>
<dbReference type="EC" id="2.7.11.1" evidence="2"/>
<dbReference type="FunFam" id="1.10.510.10:FF:000036">
    <property type="entry name" value="RAF proto-oncogene serine/threonine-protein kinase"/>
    <property type="match status" value="1"/>
</dbReference>
<feature type="compositionally biased region" description="Basic and acidic residues" evidence="10">
    <location>
        <begin position="84"/>
        <end position="93"/>
    </location>
</feature>
<dbReference type="SUPFAM" id="SSF57889">
    <property type="entry name" value="Cysteine-rich domain"/>
    <property type="match status" value="1"/>
</dbReference>
<evidence type="ECO:0000256" key="6">
    <source>
        <dbReference type="ARBA" id="ARBA00022741"/>
    </source>
</evidence>
<dbReference type="PROSITE" id="PS50081">
    <property type="entry name" value="ZF_DAG_PE_2"/>
    <property type="match status" value="1"/>
</dbReference>
<dbReference type="EMBL" id="CAIIXF020000005">
    <property type="protein sequence ID" value="CAH1785022.1"/>
    <property type="molecule type" value="Genomic_DNA"/>
</dbReference>
<dbReference type="InterPro" id="IPR001245">
    <property type="entry name" value="Ser-Thr/Tyr_kinase_cat_dom"/>
</dbReference>
<proteinExistence type="inferred from homology"/>
<evidence type="ECO:0000256" key="7">
    <source>
        <dbReference type="ARBA" id="ARBA00022777"/>
    </source>
</evidence>
<dbReference type="Pfam" id="PF00130">
    <property type="entry name" value="C1_1"/>
    <property type="match status" value="1"/>
</dbReference>
<dbReference type="SMART" id="SM00109">
    <property type="entry name" value="C1"/>
    <property type="match status" value="1"/>
</dbReference>
<dbReference type="CDD" id="cd14062">
    <property type="entry name" value="STKc_Raf"/>
    <property type="match status" value="1"/>
</dbReference>
<feature type="region of interest" description="Disordered" evidence="10">
    <location>
        <begin position="84"/>
        <end position="112"/>
    </location>
</feature>
<dbReference type="PROSITE" id="PS00107">
    <property type="entry name" value="PROTEIN_KINASE_ATP"/>
    <property type="match status" value="1"/>
</dbReference>
<evidence type="ECO:0000313" key="11">
    <source>
        <dbReference type="EMBL" id="CAH1785022.1"/>
    </source>
</evidence>
<evidence type="ECO:0000256" key="9">
    <source>
        <dbReference type="ARBA" id="ARBA00022840"/>
    </source>
</evidence>
<evidence type="ECO:0000256" key="5">
    <source>
        <dbReference type="ARBA" id="ARBA00022723"/>
    </source>
</evidence>
<dbReference type="Gene3D" id="3.10.20.90">
    <property type="entry name" value="Phosphatidylinositol 3-kinase Catalytic Subunit, Chain A, domain 1"/>
    <property type="match status" value="1"/>
</dbReference>
<feature type="compositionally biased region" description="Low complexity" evidence="10">
    <location>
        <begin position="492"/>
        <end position="505"/>
    </location>
</feature>
<dbReference type="Pfam" id="PF07714">
    <property type="entry name" value="PK_Tyr_Ser-Thr"/>
    <property type="match status" value="1"/>
</dbReference>
<name>A0A8J1XE76_OWEFU</name>
<dbReference type="InterPro" id="IPR002219">
    <property type="entry name" value="PKC_DAG/PE"/>
</dbReference>
<dbReference type="PROSITE" id="PS00479">
    <property type="entry name" value="ZF_DAG_PE_1"/>
    <property type="match status" value="1"/>
</dbReference>
<keyword evidence="9" id="KW-0067">ATP-binding</keyword>
<dbReference type="Gene3D" id="3.30.200.20">
    <property type="entry name" value="Phosphorylase Kinase, domain 1"/>
    <property type="match status" value="1"/>
</dbReference>
<protein>
    <recommendedName>
        <fullName evidence="2">non-specific serine/threonine protein kinase</fullName>
        <ecNumber evidence="2">2.7.11.1</ecNumber>
    </recommendedName>
</protein>
<dbReference type="SUPFAM" id="SSF54236">
    <property type="entry name" value="Ubiquitin-like"/>
    <property type="match status" value="1"/>
</dbReference>
<dbReference type="CDD" id="cd20811">
    <property type="entry name" value="C1_Raf"/>
    <property type="match status" value="1"/>
</dbReference>
<dbReference type="GO" id="GO:0005524">
    <property type="term" value="F:ATP binding"/>
    <property type="evidence" value="ECO:0007669"/>
    <property type="project" value="UniProtKB-UniRule"/>
</dbReference>
<dbReference type="AlphaFoldDB" id="A0A8J1XE76"/>
<comment type="similarity">
    <text evidence="1">Belongs to the protein kinase superfamily. TKL Ser/Thr protein kinase family. RAF subfamily.</text>
</comment>
<dbReference type="PROSITE" id="PS00108">
    <property type="entry name" value="PROTEIN_KINASE_ST"/>
    <property type="match status" value="1"/>
</dbReference>
<feature type="compositionally biased region" description="Basic and acidic residues" evidence="10">
    <location>
        <begin position="532"/>
        <end position="550"/>
    </location>
</feature>
<dbReference type="InterPro" id="IPR046349">
    <property type="entry name" value="C1-like_sf"/>
</dbReference>
<dbReference type="SMART" id="SM00220">
    <property type="entry name" value="S_TKc"/>
    <property type="match status" value="1"/>
</dbReference>
<keyword evidence="3" id="KW-0723">Serine/threonine-protein kinase</keyword>
<evidence type="ECO:0000256" key="3">
    <source>
        <dbReference type="ARBA" id="ARBA00022527"/>
    </source>
</evidence>
<dbReference type="Gene3D" id="3.30.60.20">
    <property type="match status" value="1"/>
</dbReference>
<keyword evidence="7" id="KW-0418">Kinase</keyword>
<evidence type="ECO:0000256" key="2">
    <source>
        <dbReference type="ARBA" id="ARBA00012513"/>
    </source>
</evidence>
<dbReference type="FunFam" id="3.30.200.20:FF:000024">
    <property type="entry name" value="B-Raf proto-oncogene serine/threonine-protein kinase"/>
    <property type="match status" value="1"/>
</dbReference>
<dbReference type="CDD" id="cd01816">
    <property type="entry name" value="RBD_RAF"/>
    <property type="match status" value="1"/>
</dbReference>
<dbReference type="PROSITE" id="PS50898">
    <property type="entry name" value="RBD"/>
    <property type="match status" value="1"/>
</dbReference>
<evidence type="ECO:0000256" key="4">
    <source>
        <dbReference type="ARBA" id="ARBA00022679"/>
    </source>
</evidence>
<evidence type="ECO:0000256" key="8">
    <source>
        <dbReference type="ARBA" id="ARBA00022833"/>
    </source>
</evidence>
<feature type="region of interest" description="Disordered" evidence="10">
    <location>
        <begin position="348"/>
        <end position="382"/>
    </location>
</feature>
<dbReference type="SUPFAM" id="SSF56112">
    <property type="entry name" value="Protein kinase-like (PK-like)"/>
    <property type="match status" value="1"/>
</dbReference>